<dbReference type="Gene3D" id="3.40.50.1820">
    <property type="entry name" value="alpha/beta hydrolase"/>
    <property type="match status" value="1"/>
</dbReference>
<dbReference type="Proteomes" id="UP000037020">
    <property type="component" value="Unassembled WGS sequence"/>
</dbReference>
<dbReference type="SUPFAM" id="SSF53474">
    <property type="entry name" value="alpha/beta-Hydrolases"/>
    <property type="match status" value="1"/>
</dbReference>
<keyword evidence="2" id="KW-0378">Hydrolase</keyword>
<dbReference type="PRINTS" id="PR00111">
    <property type="entry name" value="ABHYDROLASE"/>
</dbReference>
<comment type="caution">
    <text evidence="2">The sequence shown here is derived from an EMBL/GenBank/DDBJ whole genome shotgun (WGS) entry which is preliminary data.</text>
</comment>
<reference evidence="2 3" key="1">
    <citation type="submission" date="2015-07" db="EMBL/GenBank/DDBJ databases">
        <authorList>
            <person name="Ju K.-S."/>
            <person name="Doroghazi J.R."/>
            <person name="Metcalf W.W."/>
        </authorList>
    </citation>
    <scope>NUCLEOTIDE SEQUENCE [LARGE SCALE GENOMIC DNA]</scope>
    <source>
        <strain evidence="2 3">NRRL B-3589</strain>
    </source>
</reference>
<sequence>MTTLTAAGEEIIPLTFGGLAYEGRIVHRPGARLAPVVLVGGAFQTKAGWGRVEQGFLAEATVITMDLPGGGDADRLPPECGFDFLTGALDHLLTSVAPGPVNVFGASYGSAVAYRWAQLHPERCARLLLFGTMAQMTEHVRGVLQRSLDLAAQGRHEEFVGHVLDGLVCLEPDAAIARRNVVIRCLTSMLNNMTADELDKYRDNTTRLLDYTGDPEGEPATVPILVATGEYDP</sequence>
<dbReference type="InterPro" id="IPR029058">
    <property type="entry name" value="AB_hydrolase_fold"/>
</dbReference>
<feature type="domain" description="AB hydrolase-1" evidence="1">
    <location>
        <begin position="35"/>
        <end position="140"/>
    </location>
</feature>
<organism evidence="2 3">
    <name type="scientific">Streptomyces varsoviensis</name>
    <dbReference type="NCBI Taxonomy" id="67373"/>
    <lineage>
        <taxon>Bacteria</taxon>
        <taxon>Bacillati</taxon>
        <taxon>Actinomycetota</taxon>
        <taxon>Actinomycetes</taxon>
        <taxon>Kitasatosporales</taxon>
        <taxon>Streptomycetaceae</taxon>
        <taxon>Streptomyces</taxon>
    </lineage>
</organism>
<feature type="non-terminal residue" evidence="2">
    <location>
        <position position="233"/>
    </location>
</feature>
<evidence type="ECO:0000313" key="2">
    <source>
        <dbReference type="EMBL" id="KOG88469.1"/>
    </source>
</evidence>
<dbReference type="EMBL" id="LGUT01001672">
    <property type="protein sequence ID" value="KOG88469.1"/>
    <property type="molecule type" value="Genomic_DNA"/>
</dbReference>
<accession>A0ABR5J514</accession>
<dbReference type="GO" id="GO:0016787">
    <property type="term" value="F:hydrolase activity"/>
    <property type="evidence" value="ECO:0007669"/>
    <property type="project" value="UniProtKB-KW"/>
</dbReference>
<dbReference type="Pfam" id="PF00561">
    <property type="entry name" value="Abhydrolase_1"/>
    <property type="match status" value="1"/>
</dbReference>
<evidence type="ECO:0000259" key="1">
    <source>
        <dbReference type="Pfam" id="PF00561"/>
    </source>
</evidence>
<name>A0ABR5J514_9ACTN</name>
<protein>
    <submittedName>
        <fullName evidence="2">Hydrolase</fullName>
    </submittedName>
</protein>
<evidence type="ECO:0000313" key="3">
    <source>
        <dbReference type="Proteomes" id="UP000037020"/>
    </source>
</evidence>
<proteinExistence type="predicted"/>
<keyword evidence="3" id="KW-1185">Reference proteome</keyword>
<gene>
    <name evidence="2" type="ORF">ADK38_19625</name>
</gene>
<dbReference type="InterPro" id="IPR000073">
    <property type="entry name" value="AB_hydrolase_1"/>
</dbReference>